<keyword evidence="1" id="KW-0175">Coiled coil</keyword>
<dbReference type="Proteomes" id="UP000887565">
    <property type="component" value="Unplaced"/>
</dbReference>
<sequence>MDLSEMKEELERLKRKRANLVEIYEKEGDDMAKCLQVMGEKVLDKRNKFQDVKAMHKERVTIAIGKIKEEEALIEAQLMEESKKLEDEN</sequence>
<evidence type="ECO:0000313" key="3">
    <source>
        <dbReference type="WBParaSite" id="nRc.2.0.1.t38984-RA"/>
    </source>
</evidence>
<evidence type="ECO:0000313" key="2">
    <source>
        <dbReference type="Proteomes" id="UP000887565"/>
    </source>
</evidence>
<proteinExistence type="predicted"/>
<name>A0A915KJQ1_ROMCU</name>
<dbReference type="AlphaFoldDB" id="A0A915KJQ1"/>
<accession>A0A915KJQ1</accession>
<organism evidence="2 3">
    <name type="scientific">Romanomermis culicivorax</name>
    <name type="common">Nematode worm</name>
    <dbReference type="NCBI Taxonomy" id="13658"/>
    <lineage>
        <taxon>Eukaryota</taxon>
        <taxon>Metazoa</taxon>
        <taxon>Ecdysozoa</taxon>
        <taxon>Nematoda</taxon>
        <taxon>Enoplea</taxon>
        <taxon>Dorylaimia</taxon>
        <taxon>Mermithida</taxon>
        <taxon>Mermithoidea</taxon>
        <taxon>Mermithidae</taxon>
        <taxon>Romanomermis</taxon>
    </lineage>
</organism>
<feature type="coiled-coil region" evidence="1">
    <location>
        <begin position="3"/>
        <end position="30"/>
    </location>
</feature>
<keyword evidence="2" id="KW-1185">Reference proteome</keyword>
<evidence type="ECO:0000256" key="1">
    <source>
        <dbReference type="SAM" id="Coils"/>
    </source>
</evidence>
<dbReference type="WBParaSite" id="nRc.2.0.1.t38984-RA">
    <property type="protein sequence ID" value="nRc.2.0.1.t38984-RA"/>
    <property type="gene ID" value="nRc.2.0.1.g38984"/>
</dbReference>
<protein>
    <submittedName>
        <fullName evidence="3">Uncharacterized protein</fullName>
    </submittedName>
</protein>
<reference evidence="3" key="1">
    <citation type="submission" date="2022-11" db="UniProtKB">
        <authorList>
            <consortium name="WormBaseParasite"/>
        </authorList>
    </citation>
    <scope>IDENTIFICATION</scope>
</reference>